<dbReference type="PANTHER" id="PTHR43818">
    <property type="entry name" value="BCDNA.GH03377"/>
    <property type="match status" value="1"/>
</dbReference>
<protein>
    <submittedName>
        <fullName evidence="3">Oxidoreductase domain protein</fullName>
    </submittedName>
</protein>
<dbReference type="SUPFAM" id="SSF55347">
    <property type="entry name" value="Glyceraldehyde-3-phosphate dehydrogenase-like, C-terminal domain"/>
    <property type="match status" value="1"/>
</dbReference>
<reference evidence="3 4" key="1">
    <citation type="journal article" date="2009" name="Stand. Genomic Sci.">
        <title>Complete genome sequence of Pirellula staleyi type strain (ATCC 27377).</title>
        <authorList>
            <person name="Clum A."/>
            <person name="Tindall B.J."/>
            <person name="Sikorski J."/>
            <person name="Ivanova N."/>
            <person name="Mavrommatis K."/>
            <person name="Lucas S."/>
            <person name="Glavina del Rio T."/>
            <person name="Nolan M."/>
            <person name="Chen F."/>
            <person name="Tice H."/>
            <person name="Pitluck S."/>
            <person name="Cheng J.F."/>
            <person name="Chertkov O."/>
            <person name="Brettin T."/>
            <person name="Han C."/>
            <person name="Detter J.C."/>
            <person name="Kuske C."/>
            <person name="Bruce D."/>
            <person name="Goodwin L."/>
            <person name="Ovchinikova G."/>
            <person name="Pati A."/>
            <person name="Mikhailova N."/>
            <person name="Chen A."/>
            <person name="Palaniappan K."/>
            <person name="Land M."/>
            <person name="Hauser L."/>
            <person name="Chang Y.J."/>
            <person name="Jeffries C.D."/>
            <person name="Chain P."/>
            <person name="Rohde M."/>
            <person name="Goker M."/>
            <person name="Bristow J."/>
            <person name="Eisen J.A."/>
            <person name="Markowitz V."/>
            <person name="Hugenholtz P."/>
            <person name="Kyrpides N.C."/>
            <person name="Klenk H.P."/>
            <person name="Lapidus A."/>
        </authorList>
    </citation>
    <scope>NUCLEOTIDE SEQUENCE [LARGE SCALE GENOMIC DNA]</scope>
    <source>
        <strain evidence="4">ATCC 27377 / DSM 6068 / ICPB 4128</strain>
    </source>
</reference>
<dbReference type="OrthoDB" id="9788246at2"/>
<dbReference type="InterPro" id="IPR043906">
    <property type="entry name" value="Gfo/Idh/MocA_OxRdtase_bact_C"/>
</dbReference>
<evidence type="ECO:0000259" key="1">
    <source>
        <dbReference type="Pfam" id="PF01408"/>
    </source>
</evidence>
<dbReference type="InterPro" id="IPR050463">
    <property type="entry name" value="Gfo/Idh/MocA_oxidrdct_glycsds"/>
</dbReference>
<dbReference type="GO" id="GO:0000166">
    <property type="term" value="F:nucleotide binding"/>
    <property type="evidence" value="ECO:0007669"/>
    <property type="project" value="InterPro"/>
</dbReference>
<dbReference type="EMBL" id="CP001848">
    <property type="protein sequence ID" value="ADB17488.1"/>
    <property type="molecule type" value="Genomic_DNA"/>
</dbReference>
<dbReference type="InterPro" id="IPR000683">
    <property type="entry name" value="Gfo/Idh/MocA-like_OxRdtase_N"/>
</dbReference>
<name>D2R7R2_PIRSD</name>
<dbReference type="KEGG" id="psl:Psta_2822"/>
<proteinExistence type="predicted"/>
<dbReference type="InterPro" id="IPR036291">
    <property type="entry name" value="NAD(P)-bd_dom_sf"/>
</dbReference>
<dbReference type="Pfam" id="PF19051">
    <property type="entry name" value="GFO_IDH_MocA_C2"/>
    <property type="match status" value="1"/>
</dbReference>
<dbReference type="SUPFAM" id="SSF51735">
    <property type="entry name" value="NAD(P)-binding Rossmann-fold domains"/>
    <property type="match status" value="1"/>
</dbReference>
<dbReference type="Pfam" id="PF01408">
    <property type="entry name" value="GFO_IDH_MocA"/>
    <property type="match status" value="1"/>
</dbReference>
<dbReference type="Gene3D" id="3.40.50.720">
    <property type="entry name" value="NAD(P)-binding Rossmann-like Domain"/>
    <property type="match status" value="1"/>
</dbReference>
<accession>D2R7R2</accession>
<dbReference type="AlphaFoldDB" id="D2R7R2"/>
<keyword evidence="4" id="KW-1185">Reference proteome</keyword>
<evidence type="ECO:0000313" key="3">
    <source>
        <dbReference type="EMBL" id="ADB17488.1"/>
    </source>
</evidence>
<sequence length="422" mass="46225" precursor="true">MPLSQVSRRSFLVTTAAASTVFAAPLVLPRSVFGANERIITGHIGVGGQGKSNLGGFMNNVAAICDVDSNRIAAVAKMLEEKGKTVETFGDYRKLLDRKDLDAVVISTPDHWHALHTIHACQAGKDVYCEKPLSLTITEGRKMVEAARANSRVVQTGSQQRSDAKFRQACELVRSGRLGKISTVLVGIPGPNHPGQLGPDGDPPPELNYEMWLGPAPQRPYNTKRVHYNFRFFWDYSGGQMTNFGAHHIDIAQWGLGMDESGPISTEGEATFHPQKYHEVTETCRITHTYANGVTVVVGQKQSDIPQGATFIGEKGKIFVTRGKITSDPESILKEPLAADDVHLYVSKSHHGNFLDCIKTREKPICDVEIGHRSATVCHLGNIAARLGRKIQWDPAAEKIVGDDEAAAMVARPYREPWKLEG</sequence>
<dbReference type="PANTHER" id="PTHR43818:SF5">
    <property type="entry name" value="OXIDOREDUCTASE FAMILY PROTEIN"/>
    <property type="match status" value="1"/>
</dbReference>
<dbReference type="Gene3D" id="3.30.360.10">
    <property type="entry name" value="Dihydrodipicolinate Reductase, domain 2"/>
    <property type="match status" value="1"/>
</dbReference>
<feature type="domain" description="Gfo/Idh/MocA-like oxidoreductase N-terminal" evidence="1">
    <location>
        <begin position="44"/>
        <end position="157"/>
    </location>
</feature>
<dbReference type="InterPro" id="IPR006311">
    <property type="entry name" value="TAT_signal"/>
</dbReference>
<dbReference type="Proteomes" id="UP000001887">
    <property type="component" value="Chromosome"/>
</dbReference>
<evidence type="ECO:0000313" key="4">
    <source>
        <dbReference type="Proteomes" id="UP000001887"/>
    </source>
</evidence>
<dbReference type="STRING" id="530564.Psta_2822"/>
<organism evidence="3 4">
    <name type="scientific">Pirellula staleyi (strain ATCC 27377 / DSM 6068 / ICPB 4128)</name>
    <name type="common">Pirella staleyi</name>
    <dbReference type="NCBI Taxonomy" id="530564"/>
    <lineage>
        <taxon>Bacteria</taxon>
        <taxon>Pseudomonadati</taxon>
        <taxon>Planctomycetota</taxon>
        <taxon>Planctomycetia</taxon>
        <taxon>Pirellulales</taxon>
        <taxon>Pirellulaceae</taxon>
        <taxon>Pirellula</taxon>
    </lineage>
</organism>
<evidence type="ECO:0000259" key="2">
    <source>
        <dbReference type="Pfam" id="PF19051"/>
    </source>
</evidence>
<feature type="domain" description="Gfo/Idh/MocA-like oxidoreductase bacterial type C-terminal" evidence="2">
    <location>
        <begin position="204"/>
        <end position="419"/>
    </location>
</feature>
<dbReference type="PROSITE" id="PS51318">
    <property type="entry name" value="TAT"/>
    <property type="match status" value="1"/>
</dbReference>
<dbReference type="HOGENOM" id="CLU_023194_24_0_0"/>
<gene>
    <name evidence="3" type="ordered locus">Psta_2822</name>
</gene>
<dbReference type="eggNOG" id="COG0673">
    <property type="taxonomic scope" value="Bacteria"/>
</dbReference>